<dbReference type="Pfam" id="PF10646">
    <property type="entry name" value="Germane"/>
    <property type="match status" value="1"/>
</dbReference>
<dbReference type="InterPro" id="IPR018910">
    <property type="entry name" value="LpqB_C"/>
</dbReference>
<dbReference type="SMART" id="SM00909">
    <property type="entry name" value="Germane"/>
    <property type="match status" value="1"/>
</dbReference>
<dbReference type="Pfam" id="PF10647">
    <property type="entry name" value="Gmad1"/>
    <property type="match status" value="1"/>
</dbReference>
<evidence type="ECO:0000313" key="4">
    <source>
        <dbReference type="EMBL" id="SNS02003.1"/>
    </source>
</evidence>
<dbReference type="EMBL" id="FZOO01000001">
    <property type="protein sequence ID" value="SNS02003.1"/>
    <property type="molecule type" value="Genomic_DNA"/>
</dbReference>
<feature type="compositionally biased region" description="Polar residues" evidence="1">
    <location>
        <begin position="20"/>
        <end position="33"/>
    </location>
</feature>
<dbReference type="Pfam" id="PF25976">
    <property type="entry name" value="LpqB_N"/>
    <property type="match status" value="1"/>
</dbReference>
<feature type="chain" id="PRO_5012737568" evidence="2">
    <location>
        <begin position="21"/>
        <end position="580"/>
    </location>
</feature>
<dbReference type="AlphaFoldDB" id="A0A239B475"/>
<accession>A0A239B475</accession>
<dbReference type="PROSITE" id="PS51257">
    <property type="entry name" value="PROKAR_LIPOPROTEIN"/>
    <property type="match status" value="1"/>
</dbReference>
<dbReference type="SUPFAM" id="SSF69322">
    <property type="entry name" value="Tricorn protease domain 2"/>
    <property type="match status" value="1"/>
</dbReference>
<proteinExistence type="predicted"/>
<gene>
    <name evidence="4" type="ORF">SAMN06893096_101390</name>
</gene>
<evidence type="ECO:0000256" key="1">
    <source>
        <dbReference type="SAM" id="MobiDB-lite"/>
    </source>
</evidence>
<name>A0A239B475_9ACTN</name>
<keyword evidence="2" id="KW-0732">Signal</keyword>
<dbReference type="RefSeq" id="WP_089303904.1">
    <property type="nucleotide sequence ID" value="NZ_FZOO01000001.1"/>
</dbReference>
<feature type="signal peptide" evidence="2">
    <location>
        <begin position="1"/>
        <end position="20"/>
    </location>
</feature>
<dbReference type="OrthoDB" id="3226781at2"/>
<protein>
    <submittedName>
        <fullName evidence="4">Sporulation and spore germination</fullName>
    </submittedName>
</protein>
<dbReference type="Proteomes" id="UP000198373">
    <property type="component" value="Unassembled WGS sequence"/>
</dbReference>
<feature type="domain" description="GerMN" evidence="3">
    <location>
        <begin position="197"/>
        <end position="289"/>
    </location>
</feature>
<evidence type="ECO:0000313" key="5">
    <source>
        <dbReference type="Proteomes" id="UP000198373"/>
    </source>
</evidence>
<reference evidence="5" key="1">
    <citation type="submission" date="2017-06" db="EMBL/GenBank/DDBJ databases">
        <authorList>
            <person name="Varghese N."/>
            <person name="Submissions S."/>
        </authorList>
    </citation>
    <scope>NUCLEOTIDE SEQUENCE [LARGE SCALE GENOMIC DNA]</scope>
    <source>
        <strain evidence="5">DSM 46839</strain>
    </source>
</reference>
<evidence type="ECO:0000259" key="3">
    <source>
        <dbReference type="SMART" id="SM00909"/>
    </source>
</evidence>
<feature type="region of interest" description="Disordered" evidence="1">
    <location>
        <begin position="20"/>
        <end position="53"/>
    </location>
</feature>
<dbReference type="InterPro" id="IPR019606">
    <property type="entry name" value="GerMN"/>
</dbReference>
<evidence type="ECO:0000256" key="2">
    <source>
        <dbReference type="SAM" id="SignalP"/>
    </source>
</evidence>
<sequence>MRSAGAVLAAALLASSTACSTVPTSSPTVQITQAPPRADGPVGIEPLSPEPGATPEEVVRGFVEATASTVIGHPVAREHLAREPAGSWADDAGITLLGADYATVTTDTGTVVVTGELVGTIDQRGAFSVGGQEVYSREFRLEQVDGEWRISDPPDGLLMLLPDFERLYERRDLYFLDPTGSRVVPDPRYLIGGEAQPTVLVDRLLDGPSAVLAAGVRTALDDLALGDAALGSTVEVSGQVVRVDLTGIADAPPARLAELSAQLVWTLGQLTSVRSVEVLADGDPLALDGVPAVQTVDTWAALDPDAAPVDAVGHYLVDGALWTAAETPAPAPGPAGAGAYGLSGAAVATDPSTGQLTGMVGVAERDGQATLLTGRYGGDLTPVLTSGSLTVPTVAATREEFWLVRDGSTVVRLPAGAPPQAVNAVTLPGLGRATALQLSPDGVRAAVVVEDGPRQSVHVGTVVRSDDGPVALRDWREVTPTLGEVTDVAWRTAGSLLLLAGDSGRERTAPYTVGVDGWDLSPVPTAGLPSQATRVAAAPGRPPLVSAGGTIWEWQAAGGTWVTLVRGQQPQPGTEPLYPM</sequence>
<keyword evidence="5" id="KW-1185">Reference proteome</keyword>
<dbReference type="InterPro" id="IPR059026">
    <property type="entry name" value="LpqB_N"/>
</dbReference>
<organism evidence="4 5">
    <name type="scientific">Geodermatophilus pulveris</name>
    <dbReference type="NCBI Taxonomy" id="1564159"/>
    <lineage>
        <taxon>Bacteria</taxon>
        <taxon>Bacillati</taxon>
        <taxon>Actinomycetota</taxon>
        <taxon>Actinomycetes</taxon>
        <taxon>Geodermatophilales</taxon>
        <taxon>Geodermatophilaceae</taxon>
        <taxon>Geodermatophilus</taxon>
    </lineage>
</organism>